<dbReference type="PANTHER" id="PTHR12403">
    <property type="entry name" value="TRAFFICKING PROTEIN PARTICLE COMPLEX SUBUNIT 2"/>
    <property type="match status" value="1"/>
</dbReference>
<evidence type="ECO:0000313" key="2">
    <source>
        <dbReference type="EMBL" id="CAE0784291.1"/>
    </source>
</evidence>
<dbReference type="GO" id="GO:0006888">
    <property type="term" value="P:endoplasmic reticulum to Golgi vesicle-mediated transport"/>
    <property type="evidence" value="ECO:0007669"/>
    <property type="project" value="InterPro"/>
</dbReference>
<evidence type="ECO:0008006" key="3">
    <source>
        <dbReference type="Google" id="ProtNLM"/>
    </source>
</evidence>
<dbReference type="CDD" id="cd14825">
    <property type="entry name" value="TRAPPC2_sedlin"/>
    <property type="match status" value="1"/>
</dbReference>
<evidence type="ECO:0000256" key="1">
    <source>
        <dbReference type="SAM" id="SignalP"/>
    </source>
</evidence>
<protein>
    <recommendedName>
        <fullName evidence="3">Trafficking protein particle complex subunit</fullName>
    </recommendedName>
</protein>
<proteinExistence type="predicted"/>
<dbReference type="InterPro" id="IPR011012">
    <property type="entry name" value="Longin-like_dom_sf"/>
</dbReference>
<dbReference type="SUPFAM" id="SSF64356">
    <property type="entry name" value="SNARE-like"/>
    <property type="match status" value="1"/>
</dbReference>
<name>A0A7S4FA88_CHRCT</name>
<feature type="chain" id="PRO_5030951877" description="Trafficking protein particle complex subunit" evidence="1">
    <location>
        <begin position="26"/>
        <end position="136"/>
    </location>
</feature>
<dbReference type="GO" id="GO:0005737">
    <property type="term" value="C:cytoplasm"/>
    <property type="evidence" value="ECO:0007669"/>
    <property type="project" value="GOC"/>
</dbReference>
<gene>
    <name evidence="2" type="ORF">PCAR00345_LOCUS36996</name>
</gene>
<accession>A0A7S4FA88</accession>
<keyword evidence="1" id="KW-0732">Signal</keyword>
<feature type="signal peptide" evidence="1">
    <location>
        <begin position="1"/>
        <end position="25"/>
    </location>
</feature>
<organism evidence="2">
    <name type="scientific">Chrysotila carterae</name>
    <name type="common">Marine alga</name>
    <name type="synonym">Syracosphaera carterae</name>
    <dbReference type="NCBI Taxonomy" id="13221"/>
    <lineage>
        <taxon>Eukaryota</taxon>
        <taxon>Haptista</taxon>
        <taxon>Haptophyta</taxon>
        <taxon>Prymnesiophyceae</taxon>
        <taxon>Isochrysidales</taxon>
        <taxon>Isochrysidaceae</taxon>
        <taxon>Chrysotila</taxon>
    </lineage>
</organism>
<dbReference type="EMBL" id="HBIZ01059050">
    <property type="protein sequence ID" value="CAE0784291.1"/>
    <property type="molecule type" value="Transcribed_RNA"/>
</dbReference>
<dbReference type="Gene3D" id="3.30.450.70">
    <property type="match status" value="1"/>
</dbReference>
<dbReference type="InterPro" id="IPR006722">
    <property type="entry name" value="Sedlin"/>
</dbReference>
<sequence length="136" mass="15760">MILLGTSSHLRIKLVRLMMCAACSAVVSQREDTSHLNQFIIHAALDMVDDLVWGTQNMYLKCVDKFNDYFISAFVTAGHIKLMLLHDVRNDDGIRNFFQEVYELYVRVLMNPFYEPSAQITSTFDARVKLLGRKYF</sequence>
<reference evidence="2" key="1">
    <citation type="submission" date="2021-01" db="EMBL/GenBank/DDBJ databases">
        <authorList>
            <person name="Corre E."/>
            <person name="Pelletier E."/>
            <person name="Niang G."/>
            <person name="Scheremetjew M."/>
            <person name="Finn R."/>
            <person name="Kale V."/>
            <person name="Holt S."/>
            <person name="Cochrane G."/>
            <person name="Meng A."/>
            <person name="Brown T."/>
            <person name="Cohen L."/>
        </authorList>
    </citation>
    <scope>NUCLEOTIDE SEQUENCE</scope>
    <source>
        <strain evidence="2">CCMP645</strain>
    </source>
</reference>
<dbReference type="AlphaFoldDB" id="A0A7S4FA88"/>
<dbReference type="Pfam" id="PF04628">
    <property type="entry name" value="Sedlin_N"/>
    <property type="match status" value="1"/>
</dbReference>